<dbReference type="Proteomes" id="UP000032180">
    <property type="component" value="Chromosome 11"/>
</dbReference>
<evidence type="ECO:0000313" key="3">
    <source>
        <dbReference type="Proteomes" id="UP000032180"/>
    </source>
</evidence>
<name>A0A0D9XT10_9ORYZ</name>
<keyword evidence="3" id="KW-1185">Reference proteome</keyword>
<reference evidence="3" key="2">
    <citation type="submission" date="2013-12" db="EMBL/GenBank/DDBJ databases">
        <authorList>
            <person name="Yu Y."/>
            <person name="Lee S."/>
            <person name="de Baynast K."/>
            <person name="Wissotski M."/>
            <person name="Liu L."/>
            <person name="Talag J."/>
            <person name="Goicoechea J."/>
            <person name="Angelova A."/>
            <person name="Jetty R."/>
            <person name="Kudrna D."/>
            <person name="Golser W."/>
            <person name="Rivera L."/>
            <person name="Zhang J."/>
            <person name="Wing R."/>
        </authorList>
    </citation>
    <scope>NUCLEOTIDE SEQUENCE</scope>
</reference>
<organism evidence="2 3">
    <name type="scientific">Leersia perrieri</name>
    <dbReference type="NCBI Taxonomy" id="77586"/>
    <lineage>
        <taxon>Eukaryota</taxon>
        <taxon>Viridiplantae</taxon>
        <taxon>Streptophyta</taxon>
        <taxon>Embryophyta</taxon>
        <taxon>Tracheophyta</taxon>
        <taxon>Spermatophyta</taxon>
        <taxon>Magnoliopsida</taxon>
        <taxon>Liliopsida</taxon>
        <taxon>Poales</taxon>
        <taxon>Poaceae</taxon>
        <taxon>BOP clade</taxon>
        <taxon>Oryzoideae</taxon>
        <taxon>Oryzeae</taxon>
        <taxon>Oryzinae</taxon>
        <taxon>Leersia</taxon>
    </lineage>
</organism>
<reference evidence="2" key="3">
    <citation type="submission" date="2015-04" db="UniProtKB">
        <authorList>
            <consortium name="EnsemblPlants"/>
        </authorList>
    </citation>
    <scope>IDENTIFICATION</scope>
</reference>
<reference evidence="2 3" key="1">
    <citation type="submission" date="2012-08" db="EMBL/GenBank/DDBJ databases">
        <title>Oryza genome evolution.</title>
        <authorList>
            <person name="Wing R.A."/>
        </authorList>
    </citation>
    <scope>NUCLEOTIDE SEQUENCE</scope>
</reference>
<evidence type="ECO:0000313" key="2">
    <source>
        <dbReference type="EnsemblPlants" id="LPERR11G13210.1"/>
    </source>
</evidence>
<dbReference type="Gramene" id="LPERR11G13210.1">
    <property type="protein sequence ID" value="LPERR11G13210.1"/>
    <property type="gene ID" value="LPERR11G13210"/>
</dbReference>
<feature type="compositionally biased region" description="Basic residues" evidence="1">
    <location>
        <begin position="65"/>
        <end position="79"/>
    </location>
</feature>
<proteinExistence type="predicted"/>
<dbReference type="EnsemblPlants" id="LPERR11G13210.1">
    <property type="protein sequence ID" value="LPERR11G13210.1"/>
    <property type="gene ID" value="LPERR11G13210"/>
</dbReference>
<evidence type="ECO:0000256" key="1">
    <source>
        <dbReference type="SAM" id="MobiDB-lite"/>
    </source>
</evidence>
<accession>A0A0D9XT10</accession>
<dbReference type="AlphaFoldDB" id="A0A0D9XT10"/>
<feature type="region of interest" description="Disordered" evidence="1">
    <location>
        <begin position="35"/>
        <end position="79"/>
    </location>
</feature>
<dbReference type="HOGENOM" id="CLU_2609488_0_0_1"/>
<protein>
    <submittedName>
        <fullName evidence="2">Uncharacterized protein</fullName>
    </submittedName>
</protein>
<sequence length="79" mass="8488">MAAMESVSGDGGPFGILFLAMAALDSEARIDLGTEPVGSHSMNRSSNVHGRRFPHPDLGNAAMAGRRRLRHFSTTKAHR</sequence>